<dbReference type="AlphaFoldDB" id="A0A8J5X9X4"/>
<feature type="transmembrane region" description="Helical" evidence="1">
    <location>
        <begin position="21"/>
        <end position="40"/>
    </location>
</feature>
<protein>
    <submittedName>
        <fullName evidence="2">Uncharacterized protein</fullName>
    </submittedName>
</protein>
<name>A0A8J5X9X4_DIALT</name>
<keyword evidence="3" id="KW-1185">Reference proteome</keyword>
<dbReference type="Proteomes" id="UP000751190">
    <property type="component" value="Unassembled WGS sequence"/>
</dbReference>
<feature type="transmembrane region" description="Helical" evidence="1">
    <location>
        <begin position="52"/>
        <end position="69"/>
    </location>
</feature>
<evidence type="ECO:0000313" key="3">
    <source>
        <dbReference type="Proteomes" id="UP000751190"/>
    </source>
</evidence>
<proteinExistence type="predicted"/>
<evidence type="ECO:0000256" key="1">
    <source>
        <dbReference type="SAM" id="Phobius"/>
    </source>
</evidence>
<keyword evidence="1" id="KW-0812">Transmembrane</keyword>
<comment type="caution">
    <text evidence="2">The sequence shown here is derived from an EMBL/GenBank/DDBJ whole genome shotgun (WGS) entry which is preliminary data.</text>
</comment>
<accession>A0A8J5X9X4</accession>
<dbReference type="EMBL" id="JAGTXO010000041">
    <property type="protein sequence ID" value="KAG8459342.1"/>
    <property type="molecule type" value="Genomic_DNA"/>
</dbReference>
<reference evidence="2" key="1">
    <citation type="submission" date="2021-05" db="EMBL/GenBank/DDBJ databases">
        <title>The genome of the haptophyte Pavlova lutheri (Diacronema luteri, Pavlovales) - a model for lipid biosynthesis in eukaryotic algae.</title>
        <authorList>
            <person name="Hulatt C.J."/>
            <person name="Posewitz M.C."/>
        </authorList>
    </citation>
    <scope>NUCLEOTIDE SEQUENCE</scope>
    <source>
        <strain evidence="2">NIVA-4/92</strain>
    </source>
</reference>
<organism evidence="2 3">
    <name type="scientific">Diacronema lutheri</name>
    <name type="common">Unicellular marine alga</name>
    <name type="synonym">Monochrysis lutheri</name>
    <dbReference type="NCBI Taxonomy" id="2081491"/>
    <lineage>
        <taxon>Eukaryota</taxon>
        <taxon>Haptista</taxon>
        <taxon>Haptophyta</taxon>
        <taxon>Pavlovophyceae</taxon>
        <taxon>Pavlovales</taxon>
        <taxon>Pavlovaceae</taxon>
        <taxon>Diacronema</taxon>
    </lineage>
</organism>
<gene>
    <name evidence="2" type="ORF">KFE25_012978</name>
</gene>
<keyword evidence="1" id="KW-0472">Membrane</keyword>
<sequence length="151" mass="15748">MEQELLGARGAVGRREPPSRLCVVAVVLAFALQPGVLLTWEGLAPRAAQPRNVGALALLLIALCTYHAFEARAASTKGVEPDARPAANESECRLLRQVLVELAEVRAQLQVISAAKSAPAAPATAGAKAPGAAKSALCSPNVCDVHRSMHR</sequence>
<keyword evidence="1" id="KW-1133">Transmembrane helix</keyword>
<evidence type="ECO:0000313" key="2">
    <source>
        <dbReference type="EMBL" id="KAG8459342.1"/>
    </source>
</evidence>